<sequence>MRRRKTKKLVISIATVAAVATNAVVVSNPAQAAATSNAEKLVVKAEKLAKSLKSQISYEYRKKTYPKNALDYPNMGLFNETKAALEAALEEVKKLKGKEKETFEARLSQNVQLYVDRATSYIDAVTAGKKIEAKANKLEQLISSNIIDDSTETAYHDLTKEITRYSPVFNKVYDASTRSAFVDTYVKPAQLARDAALYPISIKIETDRLNNALNENKLDQVIYHKNRIDKLLSDGVKHGKLKEYSNLLKSVLDYVKRILGKLLDTTAPKVSLVSDSQVTIGKDIVVRANELGTVYLVPSNETPSSKSALETLVTNGIARKATVSSINREIKISTTGLTSGTYKVYAVDLLGNVSNPTEIVTLTPFKLTVMHTNDTHAHLDNIARRITAIKQVRQANPNSLLLDAGDVFSGTLYFSEFNGLADLEFMNLAGYDAMTFGNHEFDKGTATLANFVKDAKFPFVSANVDFSKDDNLKVRFNNRLSSNPENGQIYNGIIKKVNGEKIGIFGLTTAETKYISSPGKDVVFEDYIEEAEKAVEAFESQGVNKIIALTHIGYNDGGGDNDLTLAKEVEGIDVIVGGHSHDKLAAPVVDQTGEEPTIIVQANEYSKFLGTLDVEFDKNGKVIGHAGKLIEIDKKVNNAYELQDDSEAAQILAAKYKPTVVEKQNTVVGQAAVDLIGGNPPARVGETNLGNLITDGMLAKAKTINPDTVIALQNGGGIRVSVPAGNITLAKILEVLPFGNSLGLMRLTGAEIKEALEFSVKDVPKPFGGFLQVSGMKFIYDSRKPAGERVLTVEVNEGGNYVPLDPAKTYVVATNIFTAKGGDGYTMFAKAYAEGRVSEPGFVDWEMFRDYISAQPNQTVNPSVEGRIIDAAAAITPVNASDFSGTVQSPKVHNGNISVDVTGVDKLEYATVKGDLYLKGNSEIVLDHVTVEGETYFLD</sequence>
<dbReference type="SUPFAM" id="SSF56300">
    <property type="entry name" value="Metallo-dependent phosphatases"/>
    <property type="match status" value="1"/>
</dbReference>
<dbReference type="PROSITE" id="PS00785">
    <property type="entry name" value="5_NUCLEOTIDASE_1"/>
    <property type="match status" value="1"/>
</dbReference>
<dbReference type="EMBL" id="AFEU01000002">
    <property type="protein sequence ID" value="EIJ80387.1"/>
    <property type="molecule type" value="Genomic_DNA"/>
</dbReference>
<keyword evidence="3 4" id="KW-0732">Signal</keyword>
<dbReference type="PRINTS" id="PR01607">
    <property type="entry name" value="APYRASEFAMLY"/>
</dbReference>
<evidence type="ECO:0000313" key="8">
    <source>
        <dbReference type="EMBL" id="EIJ80387.1"/>
    </source>
</evidence>
<dbReference type="eggNOG" id="COG0737">
    <property type="taxonomic scope" value="Bacteria"/>
</dbReference>
<comment type="subcellular location">
    <subcellularLocation>
        <location evidence="1">Secreted</location>
    </subcellularLocation>
</comment>
<feature type="domain" description="SbsC C-terminal" evidence="7">
    <location>
        <begin position="54"/>
        <end position="190"/>
    </location>
</feature>
<dbReference type="Gene3D" id="1.20.58.780">
    <property type="match status" value="1"/>
</dbReference>
<protein>
    <submittedName>
        <fullName evidence="8">5'-nucleotidase</fullName>
    </submittedName>
</protein>
<dbReference type="PANTHER" id="PTHR11575">
    <property type="entry name" value="5'-NUCLEOTIDASE-RELATED"/>
    <property type="match status" value="1"/>
</dbReference>
<dbReference type="InterPro" id="IPR029052">
    <property type="entry name" value="Metallo-depent_PP-like"/>
</dbReference>
<feature type="domain" description="Calcineurin-like phosphoesterase" evidence="5">
    <location>
        <begin position="368"/>
        <end position="582"/>
    </location>
</feature>
<name>I3E1L6_BACMT</name>
<dbReference type="Pfam" id="PF00149">
    <property type="entry name" value="Metallophos"/>
    <property type="match status" value="1"/>
</dbReference>
<evidence type="ECO:0000256" key="1">
    <source>
        <dbReference type="ARBA" id="ARBA00004613"/>
    </source>
</evidence>
<dbReference type="Pfam" id="PF02872">
    <property type="entry name" value="5_nucleotid_C"/>
    <property type="match status" value="1"/>
</dbReference>
<dbReference type="InterPro" id="IPR006179">
    <property type="entry name" value="5_nucleotidase/apyrase"/>
</dbReference>
<dbReference type="STRING" id="997296.PB1_08507"/>
<dbReference type="Gene3D" id="3.90.780.10">
    <property type="entry name" value="5'-Nucleotidase, C-terminal domain"/>
    <property type="match status" value="1"/>
</dbReference>
<dbReference type="Proteomes" id="UP000010523">
    <property type="component" value="Unassembled WGS sequence"/>
</dbReference>
<gene>
    <name evidence="8" type="ORF">PB1_08507</name>
</gene>
<comment type="caution">
    <text evidence="8">The sequence shown here is derived from an EMBL/GenBank/DDBJ whole genome shotgun (WGS) entry which is preliminary data.</text>
</comment>
<dbReference type="InterPro" id="IPR008334">
    <property type="entry name" value="5'-Nucleotdase_C"/>
</dbReference>
<dbReference type="InterPro" id="IPR036907">
    <property type="entry name" value="5'-Nucleotdase_C_sf"/>
</dbReference>
<feature type="signal peptide" evidence="4">
    <location>
        <begin position="1"/>
        <end position="32"/>
    </location>
</feature>
<evidence type="ECO:0000313" key="9">
    <source>
        <dbReference type="Proteomes" id="UP000010523"/>
    </source>
</evidence>
<dbReference type="InterPro" id="IPR041378">
    <property type="entry name" value="S-layer_SbsC_C"/>
</dbReference>
<keyword evidence="2" id="KW-0964">Secreted</keyword>
<dbReference type="AlphaFoldDB" id="I3E1L6"/>
<dbReference type="GO" id="GO:0046872">
    <property type="term" value="F:metal ion binding"/>
    <property type="evidence" value="ECO:0007669"/>
    <property type="project" value="InterPro"/>
</dbReference>
<organism evidence="8 9">
    <name type="scientific">Bacillus methanolicus PB1</name>
    <dbReference type="NCBI Taxonomy" id="997296"/>
    <lineage>
        <taxon>Bacteria</taxon>
        <taxon>Bacillati</taxon>
        <taxon>Bacillota</taxon>
        <taxon>Bacilli</taxon>
        <taxon>Bacillales</taxon>
        <taxon>Bacillaceae</taxon>
        <taxon>Bacillus</taxon>
    </lineage>
</organism>
<dbReference type="GO" id="GO:0000166">
    <property type="term" value="F:nucleotide binding"/>
    <property type="evidence" value="ECO:0007669"/>
    <property type="project" value="InterPro"/>
</dbReference>
<dbReference type="PATRIC" id="fig|997296.3.peg.1808"/>
<evidence type="ECO:0000259" key="7">
    <source>
        <dbReference type="Pfam" id="PF18058"/>
    </source>
</evidence>
<dbReference type="RefSeq" id="WP_003351836.1">
    <property type="nucleotide sequence ID" value="NZ_AFEU01000002.1"/>
</dbReference>
<feature type="chain" id="PRO_5003670261" evidence="4">
    <location>
        <begin position="33"/>
        <end position="939"/>
    </location>
</feature>
<keyword evidence="9" id="KW-1185">Reference proteome</keyword>
<dbReference type="Gene3D" id="3.60.21.10">
    <property type="match status" value="1"/>
</dbReference>
<evidence type="ECO:0000256" key="4">
    <source>
        <dbReference type="SAM" id="SignalP"/>
    </source>
</evidence>
<accession>I3E1L6</accession>
<dbReference type="InterPro" id="IPR006146">
    <property type="entry name" value="5'-Nucleotdase_CS"/>
</dbReference>
<evidence type="ECO:0000256" key="3">
    <source>
        <dbReference type="ARBA" id="ARBA00022729"/>
    </source>
</evidence>
<proteinExistence type="predicted"/>
<evidence type="ECO:0000259" key="6">
    <source>
        <dbReference type="Pfam" id="PF02872"/>
    </source>
</evidence>
<dbReference type="GO" id="GO:0016788">
    <property type="term" value="F:hydrolase activity, acting on ester bonds"/>
    <property type="evidence" value="ECO:0007669"/>
    <property type="project" value="InterPro"/>
</dbReference>
<dbReference type="GO" id="GO:0009166">
    <property type="term" value="P:nucleotide catabolic process"/>
    <property type="evidence" value="ECO:0007669"/>
    <property type="project" value="InterPro"/>
</dbReference>
<dbReference type="InterPro" id="IPR004843">
    <property type="entry name" value="Calcineurin-like_PHP"/>
</dbReference>
<dbReference type="FunFam" id="3.90.780.10:FF:000004">
    <property type="entry name" value="UDP-sugar hydrolase, putative"/>
    <property type="match status" value="1"/>
</dbReference>
<dbReference type="SUPFAM" id="SSF55816">
    <property type="entry name" value="5'-nucleotidase (syn. UDP-sugar hydrolase), C-terminal domain"/>
    <property type="match status" value="1"/>
</dbReference>
<dbReference type="Pfam" id="PF18058">
    <property type="entry name" value="SbsC_C"/>
    <property type="match status" value="1"/>
</dbReference>
<evidence type="ECO:0000256" key="2">
    <source>
        <dbReference type="ARBA" id="ARBA00022525"/>
    </source>
</evidence>
<evidence type="ECO:0000259" key="5">
    <source>
        <dbReference type="Pfam" id="PF00149"/>
    </source>
</evidence>
<dbReference type="GO" id="GO:0005576">
    <property type="term" value="C:extracellular region"/>
    <property type="evidence" value="ECO:0007669"/>
    <property type="project" value="UniProtKB-SubCell"/>
</dbReference>
<feature type="domain" description="5'-Nucleotidase C-terminal" evidence="6">
    <location>
        <begin position="667"/>
        <end position="829"/>
    </location>
</feature>
<dbReference type="PANTHER" id="PTHR11575:SF24">
    <property type="entry name" value="5'-NUCLEOTIDASE"/>
    <property type="match status" value="1"/>
</dbReference>
<reference evidence="8 9" key="1">
    <citation type="journal article" date="2012" name="Appl. Environ. Microbiol.">
        <title>Genome Sequence of Thermotolerant Bacillus methanolicus: Features and Regulation Related to Methylotrophy and Production of L-Lysine and L-Glutamate from Methanol.</title>
        <authorList>
            <person name="Heggeset T.M."/>
            <person name="Krog A."/>
            <person name="Balzer S."/>
            <person name="Wentzel A."/>
            <person name="Ellingsen T.E."/>
            <person name="Brautaset T."/>
        </authorList>
    </citation>
    <scope>NUCLEOTIDE SEQUENCE [LARGE SCALE GENOMIC DNA]</scope>
    <source>
        <strain evidence="8 9">PB1</strain>
    </source>
</reference>